<evidence type="ECO:0000256" key="3">
    <source>
        <dbReference type="ARBA" id="ARBA00022989"/>
    </source>
</evidence>
<keyword evidence="8" id="KW-1185">Reference proteome</keyword>
<dbReference type="InterPro" id="IPR035952">
    <property type="entry name" value="Rhomboid-like_sf"/>
</dbReference>
<accession>A0ABR2JKD4</accession>
<dbReference type="Gene3D" id="1.20.1540.10">
    <property type="entry name" value="Rhomboid-like"/>
    <property type="match status" value="1"/>
</dbReference>
<feature type="transmembrane region" description="Helical" evidence="6">
    <location>
        <begin position="160"/>
        <end position="179"/>
    </location>
</feature>
<evidence type="ECO:0000313" key="7">
    <source>
        <dbReference type="EMBL" id="KAK8878359.1"/>
    </source>
</evidence>
<feature type="transmembrane region" description="Helical" evidence="6">
    <location>
        <begin position="40"/>
        <end position="61"/>
    </location>
</feature>
<name>A0ABR2JKD4_9EUKA</name>
<dbReference type="PANTHER" id="PTHR13377">
    <property type="entry name" value="PLACENTAL PROTEIN 6"/>
    <property type="match status" value="1"/>
</dbReference>
<feature type="transmembrane region" description="Helical" evidence="6">
    <location>
        <begin position="185"/>
        <end position="202"/>
    </location>
</feature>
<evidence type="ECO:0000256" key="4">
    <source>
        <dbReference type="ARBA" id="ARBA00023136"/>
    </source>
</evidence>
<keyword evidence="4 6" id="KW-0472">Membrane</keyword>
<dbReference type="EMBL" id="JAPFFF010000011">
    <property type="protein sequence ID" value="KAK8878359.1"/>
    <property type="molecule type" value="Genomic_DNA"/>
</dbReference>
<feature type="compositionally biased region" description="Low complexity" evidence="5">
    <location>
        <begin position="242"/>
        <end position="263"/>
    </location>
</feature>
<organism evidence="7 8">
    <name type="scientific">Tritrichomonas musculus</name>
    <dbReference type="NCBI Taxonomy" id="1915356"/>
    <lineage>
        <taxon>Eukaryota</taxon>
        <taxon>Metamonada</taxon>
        <taxon>Parabasalia</taxon>
        <taxon>Tritrichomonadida</taxon>
        <taxon>Tritrichomonadidae</taxon>
        <taxon>Tritrichomonas</taxon>
    </lineage>
</organism>
<evidence type="ECO:0000313" key="8">
    <source>
        <dbReference type="Proteomes" id="UP001470230"/>
    </source>
</evidence>
<proteinExistence type="predicted"/>
<protein>
    <recommendedName>
        <fullName evidence="9">Transmembrane protein</fullName>
    </recommendedName>
</protein>
<evidence type="ECO:0000256" key="6">
    <source>
        <dbReference type="SAM" id="Phobius"/>
    </source>
</evidence>
<comment type="subcellular location">
    <subcellularLocation>
        <location evidence="1">Membrane</location>
        <topology evidence="1">Multi-pass membrane protein</topology>
    </subcellularLocation>
</comment>
<keyword evidence="3 6" id="KW-1133">Transmembrane helix</keyword>
<keyword evidence="2 6" id="KW-0812">Transmembrane</keyword>
<evidence type="ECO:0000256" key="1">
    <source>
        <dbReference type="ARBA" id="ARBA00004141"/>
    </source>
</evidence>
<dbReference type="Proteomes" id="UP001470230">
    <property type="component" value="Unassembled WGS sequence"/>
</dbReference>
<feature type="transmembrane region" description="Helical" evidence="6">
    <location>
        <begin position="96"/>
        <end position="118"/>
    </location>
</feature>
<dbReference type="SUPFAM" id="SSF144091">
    <property type="entry name" value="Rhomboid-like"/>
    <property type="match status" value="1"/>
</dbReference>
<evidence type="ECO:0000256" key="2">
    <source>
        <dbReference type="ARBA" id="ARBA00022692"/>
    </source>
</evidence>
<dbReference type="Pfam" id="PF08551">
    <property type="entry name" value="DUF1751"/>
    <property type="match status" value="1"/>
</dbReference>
<feature type="transmembrane region" description="Helical" evidence="6">
    <location>
        <begin position="124"/>
        <end position="148"/>
    </location>
</feature>
<dbReference type="InterPro" id="IPR013861">
    <property type="entry name" value="TMEM115/Pdh1/Rbl19"/>
</dbReference>
<evidence type="ECO:0000256" key="5">
    <source>
        <dbReference type="SAM" id="MobiDB-lite"/>
    </source>
</evidence>
<gene>
    <name evidence="7" type="ORF">M9Y10_005127</name>
</gene>
<reference evidence="7 8" key="1">
    <citation type="submission" date="2024-04" db="EMBL/GenBank/DDBJ databases">
        <title>Tritrichomonas musculus Genome.</title>
        <authorList>
            <person name="Alves-Ferreira E."/>
            <person name="Grigg M."/>
            <person name="Lorenzi H."/>
            <person name="Galac M."/>
        </authorList>
    </citation>
    <scope>NUCLEOTIDE SEQUENCE [LARGE SCALE GENOMIC DNA]</scope>
    <source>
        <strain evidence="7 8">EAF2021</strain>
    </source>
</reference>
<comment type="caution">
    <text evidence="7">The sequence shown here is derived from an EMBL/GenBank/DDBJ whole genome shotgun (WGS) entry which is preliminary data.</text>
</comment>
<sequence length="276" mass="31806">MQPLNFAMPQVQFTKVSKFICISTLIVSFFSMLPNFRHFVVLIPASFVLTIPRFWVLLSSIFQEPSFFSMLFSCLFIIMITNFVEPILGSREFLRIYLLCGFFTNIFVIFFAVLMFLITKEKIILFRPFATSGSSFMGIIVSFIYVTFSMTSLKVCGCIKLRYFAFYKIMADAFISLLTMRCDSLLSSLFGFIISFSYFRFIRRKRNQNGTISPGTRRGDPQFTIESLIPFWDPNRADGNDDNGNNQNWFSQQDQNNTSSNNSLFSGTPHRLDGNP</sequence>
<feature type="region of interest" description="Disordered" evidence="5">
    <location>
        <begin position="242"/>
        <end position="276"/>
    </location>
</feature>
<dbReference type="PANTHER" id="PTHR13377:SF3">
    <property type="entry name" value="TRANSMEMBRANE PROTEIN 115"/>
    <property type="match status" value="1"/>
</dbReference>
<feature type="transmembrane region" description="Helical" evidence="6">
    <location>
        <begin position="67"/>
        <end position="84"/>
    </location>
</feature>
<evidence type="ECO:0008006" key="9">
    <source>
        <dbReference type="Google" id="ProtNLM"/>
    </source>
</evidence>
<dbReference type="SMART" id="SM01160">
    <property type="entry name" value="DUF1751"/>
    <property type="match status" value="1"/>
</dbReference>
<feature type="transmembrane region" description="Helical" evidence="6">
    <location>
        <begin position="16"/>
        <end position="33"/>
    </location>
</feature>